<dbReference type="Pfam" id="PF00724">
    <property type="entry name" value="Oxidored_FMN"/>
    <property type="match status" value="1"/>
</dbReference>
<dbReference type="PANTHER" id="PTHR43656:SF5">
    <property type="entry name" value="NADH:FLAVIN OXIDOREDUCTASE_NADH OXIDASE N-TERMINAL DOMAIN-CONTAINING PROTEIN"/>
    <property type="match status" value="1"/>
</dbReference>
<evidence type="ECO:0000256" key="1">
    <source>
        <dbReference type="ARBA" id="ARBA00005979"/>
    </source>
</evidence>
<feature type="domain" description="NADH:flavin oxidoreductase/NADH oxidase N-terminal" evidence="5">
    <location>
        <begin position="28"/>
        <end position="301"/>
    </location>
</feature>
<sequence length="436" mass="47960">MASRFPSASEDVSPLAQPLHFEFSQRIASNRFLKASMTEKLSSWDPQKKEARGIPSTEIHNVYQRWGEGGLGHILTGNIMLAYDQLEAPGNLIIPTDAPFEGPRFEAFVKLASVARAHGSLITGQVTHPGRQVDRRIQPDPVSASDVHLQGKVLGLEFAKPHPASQEEINEIVRSFTFAAQYLHRAGFDGIELQGAHGYLLSQFLSRTTNLRTDAYGGSLRNRARLIMEIAQAIRANTPSDFILGIKINSVEFQSGGFTVEEARELCHMLEEATFDFVELSGGTYQAMAFKHERESTRKREAFFLEFAAMIVPALHKTKTYVTGGFKTISGMLDALKTVDGVGLGRVVAQEFSLSKGMLNGTITGAIEPKVNQDDFALTNIIAGSQIRQVGKGQDPIDMSREENVQTFLGAMSTWAQQMAGDAQTMNLYGYVDLDL</sequence>
<dbReference type="InterPro" id="IPR051799">
    <property type="entry name" value="NADH_flavin_oxidoreductase"/>
</dbReference>
<dbReference type="PANTHER" id="PTHR43656">
    <property type="entry name" value="BINDING OXIDOREDUCTASE, PUTATIVE (AFU_ORTHOLOGUE AFUA_2G08260)-RELATED"/>
    <property type="match status" value="1"/>
</dbReference>
<reference evidence="7" key="1">
    <citation type="journal article" date="2015" name="Genome Announc.">
        <title>Draft whole-genome sequence of the biocontrol agent Trichoderma harzianum T6776.</title>
        <authorList>
            <person name="Baroncelli R."/>
            <person name="Piaggeschi G."/>
            <person name="Fiorini L."/>
            <person name="Bertolini E."/>
            <person name="Zapparata A."/>
            <person name="Pe M.E."/>
            <person name="Sarrocco S."/>
            <person name="Vannacci G."/>
        </authorList>
    </citation>
    <scope>NUCLEOTIDE SEQUENCE [LARGE SCALE GENOMIC DNA]</scope>
    <source>
        <strain evidence="7">T6776</strain>
    </source>
</reference>
<gene>
    <name evidence="6" type="ORF">THAR02_03080</name>
</gene>
<dbReference type="Gene3D" id="3.20.20.70">
    <property type="entry name" value="Aldolase class I"/>
    <property type="match status" value="1"/>
</dbReference>
<dbReference type="OMA" id="RMPLMVT"/>
<dbReference type="InterPro" id="IPR013785">
    <property type="entry name" value="Aldolase_TIM"/>
</dbReference>
<dbReference type="CDD" id="cd04733">
    <property type="entry name" value="OYE_like_2_FMN"/>
    <property type="match status" value="1"/>
</dbReference>
<dbReference type="EMBL" id="JOKZ01000066">
    <property type="protein sequence ID" value="KKP04822.1"/>
    <property type="molecule type" value="Genomic_DNA"/>
</dbReference>
<evidence type="ECO:0000313" key="6">
    <source>
        <dbReference type="EMBL" id="KKP04822.1"/>
    </source>
</evidence>
<comment type="caution">
    <text evidence="6">The sequence shown here is derived from an EMBL/GenBank/DDBJ whole genome shotgun (WGS) entry which is preliminary data.</text>
</comment>
<name>A0A0F9ZXV9_TRIHA</name>
<dbReference type="GO" id="GO:0016491">
    <property type="term" value="F:oxidoreductase activity"/>
    <property type="evidence" value="ECO:0007669"/>
    <property type="project" value="UniProtKB-KW"/>
</dbReference>
<comment type="similarity">
    <text evidence="1">Belongs to the NADH:flavin oxidoreductase/NADH oxidase family.</text>
</comment>
<dbReference type="Proteomes" id="UP000034112">
    <property type="component" value="Unassembled WGS sequence"/>
</dbReference>
<dbReference type="GO" id="GO:0010181">
    <property type="term" value="F:FMN binding"/>
    <property type="evidence" value="ECO:0007669"/>
    <property type="project" value="InterPro"/>
</dbReference>
<evidence type="ECO:0000313" key="7">
    <source>
        <dbReference type="Proteomes" id="UP000034112"/>
    </source>
</evidence>
<evidence type="ECO:0000256" key="2">
    <source>
        <dbReference type="ARBA" id="ARBA00022630"/>
    </source>
</evidence>
<dbReference type="InterPro" id="IPR001155">
    <property type="entry name" value="OxRdtase_FMN_N"/>
</dbReference>
<organism evidence="6 7">
    <name type="scientific">Trichoderma harzianum</name>
    <name type="common">Hypocrea lixii</name>
    <dbReference type="NCBI Taxonomy" id="5544"/>
    <lineage>
        <taxon>Eukaryota</taxon>
        <taxon>Fungi</taxon>
        <taxon>Dikarya</taxon>
        <taxon>Ascomycota</taxon>
        <taxon>Pezizomycotina</taxon>
        <taxon>Sordariomycetes</taxon>
        <taxon>Hypocreomycetidae</taxon>
        <taxon>Hypocreales</taxon>
        <taxon>Hypocreaceae</taxon>
        <taxon>Trichoderma</taxon>
    </lineage>
</organism>
<keyword evidence="4" id="KW-0560">Oxidoreductase</keyword>
<keyword evidence="3" id="KW-0288">FMN</keyword>
<dbReference type="AlphaFoldDB" id="A0A0F9ZXV9"/>
<keyword evidence="2" id="KW-0285">Flavoprotein</keyword>
<evidence type="ECO:0000256" key="3">
    <source>
        <dbReference type="ARBA" id="ARBA00022643"/>
    </source>
</evidence>
<dbReference type="SUPFAM" id="SSF51395">
    <property type="entry name" value="FMN-linked oxidoreductases"/>
    <property type="match status" value="1"/>
</dbReference>
<evidence type="ECO:0000259" key="5">
    <source>
        <dbReference type="Pfam" id="PF00724"/>
    </source>
</evidence>
<proteinExistence type="inferred from homology"/>
<accession>A0A0F9ZXV9</accession>
<dbReference type="OrthoDB" id="1663137at2759"/>
<protein>
    <submittedName>
        <fullName evidence="6">NADH:flavin oxidoreductase/NADH oxidase</fullName>
    </submittedName>
</protein>
<evidence type="ECO:0000256" key="4">
    <source>
        <dbReference type="ARBA" id="ARBA00023002"/>
    </source>
</evidence>